<dbReference type="GO" id="GO:0071978">
    <property type="term" value="P:bacterial-type flagellum-dependent swarming motility"/>
    <property type="evidence" value="ECO:0007669"/>
    <property type="project" value="TreeGrafter"/>
</dbReference>
<comment type="subcellular location">
    <subcellularLocation>
        <location evidence="1 4">Bacterial flagellum basal body</location>
    </subcellularLocation>
</comment>
<evidence type="ECO:0000256" key="3">
    <source>
        <dbReference type="ARBA" id="ARBA00023143"/>
    </source>
</evidence>
<dbReference type="GO" id="GO:0009425">
    <property type="term" value="C:bacterial-type flagellum basal body"/>
    <property type="evidence" value="ECO:0007669"/>
    <property type="project" value="UniProtKB-SubCell"/>
</dbReference>
<dbReference type="PANTHER" id="PTHR30435:SF19">
    <property type="entry name" value="FLAGELLAR BASAL-BODY ROD PROTEIN FLGG"/>
    <property type="match status" value="1"/>
</dbReference>
<dbReference type="InterPro" id="IPR020013">
    <property type="entry name" value="Flagellar_FlgE/F/G"/>
</dbReference>
<reference evidence="6" key="1">
    <citation type="journal article" date="2020" name="mSystems">
        <title>Genome- and Community-Level Interaction Insights into Carbon Utilization and Element Cycling Functions of Hydrothermarchaeota in Hydrothermal Sediment.</title>
        <authorList>
            <person name="Zhou Z."/>
            <person name="Liu Y."/>
            <person name="Xu W."/>
            <person name="Pan J."/>
            <person name="Luo Z.H."/>
            <person name="Li M."/>
        </authorList>
    </citation>
    <scope>NUCLEOTIDE SEQUENCE [LARGE SCALE GENOMIC DNA]</scope>
    <source>
        <strain evidence="6">SpSt-897</strain>
    </source>
</reference>
<feature type="domain" description="Flagellar hook protein FlgE/F/G-like D1" evidence="5">
    <location>
        <begin position="83"/>
        <end position="144"/>
    </location>
</feature>
<dbReference type="EMBL" id="DTMF01000207">
    <property type="protein sequence ID" value="HGF34392.1"/>
    <property type="molecule type" value="Genomic_DNA"/>
</dbReference>
<dbReference type="SUPFAM" id="SSF117143">
    <property type="entry name" value="Flagellar hook protein flgE"/>
    <property type="match status" value="1"/>
</dbReference>
<comment type="caution">
    <text evidence="6">The sequence shown here is derived from an EMBL/GenBank/DDBJ whole genome shotgun (WGS) entry which is preliminary data.</text>
</comment>
<accession>A0A7C3ZBS7</accession>
<evidence type="ECO:0000259" key="5">
    <source>
        <dbReference type="Pfam" id="PF22692"/>
    </source>
</evidence>
<dbReference type="InterPro" id="IPR053967">
    <property type="entry name" value="LlgE_F_G-like_D1"/>
</dbReference>
<evidence type="ECO:0000313" key="6">
    <source>
        <dbReference type="EMBL" id="HGF34392.1"/>
    </source>
</evidence>
<keyword evidence="6" id="KW-0282">Flagellum</keyword>
<organism evidence="6">
    <name type="scientific">Desulfobacca acetoxidans</name>
    <dbReference type="NCBI Taxonomy" id="60893"/>
    <lineage>
        <taxon>Bacteria</taxon>
        <taxon>Pseudomonadati</taxon>
        <taxon>Thermodesulfobacteriota</taxon>
        <taxon>Desulfobaccia</taxon>
        <taxon>Desulfobaccales</taxon>
        <taxon>Desulfobaccaceae</taxon>
        <taxon>Desulfobacca</taxon>
    </lineage>
</organism>
<evidence type="ECO:0000256" key="2">
    <source>
        <dbReference type="ARBA" id="ARBA00009677"/>
    </source>
</evidence>
<dbReference type="AlphaFoldDB" id="A0A7C3ZBS7"/>
<sequence length="221" mass="25009">MDVGWNMAAYMGVRASRELEVVSHNLATASTLGFKREILNAWRLTSPADPFGTQPEVPNYLDVRSWDFSQGSIHETGKDTDLAIQGPGFFKIQPPQGIRYTRNGNFRLSPDYRLVTPEGYPVMGKNGPITLESLDKAYSFDAEGASIWTKTWATRSWWWISPIPRTSGLGARPIWFPAPRRGKKWRPNRPACCKATLRKAMSIWWRSLSPLSTFSGVTRRT</sequence>
<evidence type="ECO:0000256" key="4">
    <source>
        <dbReference type="RuleBase" id="RU362116"/>
    </source>
</evidence>
<dbReference type="Pfam" id="PF22692">
    <property type="entry name" value="LlgE_F_G_D1"/>
    <property type="match status" value="1"/>
</dbReference>
<evidence type="ECO:0000256" key="1">
    <source>
        <dbReference type="ARBA" id="ARBA00004117"/>
    </source>
</evidence>
<dbReference type="NCBIfam" id="TIGR03506">
    <property type="entry name" value="FlgEFG_subfam"/>
    <property type="match status" value="1"/>
</dbReference>
<comment type="similarity">
    <text evidence="2 4">Belongs to the flagella basal body rod proteins family.</text>
</comment>
<dbReference type="PANTHER" id="PTHR30435">
    <property type="entry name" value="FLAGELLAR PROTEIN"/>
    <property type="match status" value="1"/>
</dbReference>
<keyword evidence="3 4" id="KW-0975">Bacterial flagellum</keyword>
<keyword evidence="6" id="KW-0966">Cell projection</keyword>
<protein>
    <submittedName>
        <fullName evidence="6">Flagellar hook basal-body protein</fullName>
    </submittedName>
</protein>
<dbReference type="InterPro" id="IPR037925">
    <property type="entry name" value="FlgE/F/G-like"/>
</dbReference>
<keyword evidence="6" id="KW-0969">Cilium</keyword>
<name>A0A7C3ZBS7_9BACT</name>
<gene>
    <name evidence="6" type="ORF">ENW96_08395</name>
</gene>
<proteinExistence type="inferred from homology"/>